<dbReference type="OrthoDB" id="2367075at2759"/>
<gene>
    <name evidence="3" type="ORF">EVG20_g6399</name>
</gene>
<dbReference type="InterPro" id="IPR000210">
    <property type="entry name" value="BTB/POZ_dom"/>
</dbReference>
<dbReference type="SUPFAM" id="SSF54695">
    <property type="entry name" value="POZ domain"/>
    <property type="match status" value="1"/>
</dbReference>
<name>A0A4Y9YQC0_9AGAM</name>
<dbReference type="PROSITE" id="PS50097">
    <property type="entry name" value="BTB"/>
    <property type="match status" value="1"/>
</dbReference>
<feature type="compositionally biased region" description="Basic and acidic residues" evidence="1">
    <location>
        <begin position="345"/>
        <end position="367"/>
    </location>
</feature>
<evidence type="ECO:0000313" key="3">
    <source>
        <dbReference type="EMBL" id="TFY63239.1"/>
    </source>
</evidence>
<feature type="region of interest" description="Disordered" evidence="1">
    <location>
        <begin position="277"/>
        <end position="332"/>
    </location>
</feature>
<dbReference type="Pfam" id="PF00651">
    <property type="entry name" value="BTB"/>
    <property type="match status" value="1"/>
</dbReference>
<dbReference type="EMBL" id="SEOQ01000426">
    <property type="protein sequence ID" value="TFY63239.1"/>
    <property type="molecule type" value="Genomic_DNA"/>
</dbReference>
<dbReference type="AlphaFoldDB" id="A0A4Y9YQC0"/>
<evidence type="ECO:0000313" key="4">
    <source>
        <dbReference type="Proteomes" id="UP000298327"/>
    </source>
</evidence>
<dbReference type="Gene3D" id="3.30.710.10">
    <property type="entry name" value="Potassium Channel Kv1.1, Chain A"/>
    <property type="match status" value="1"/>
</dbReference>
<comment type="caution">
    <text evidence="3">The sequence shown here is derived from an EMBL/GenBank/DDBJ whole genome shotgun (WGS) entry which is preliminary data.</text>
</comment>
<reference evidence="3 4" key="1">
    <citation type="submission" date="2019-02" db="EMBL/GenBank/DDBJ databases">
        <title>Genome sequencing of the rare red list fungi Dentipellis fragilis.</title>
        <authorList>
            <person name="Buettner E."/>
            <person name="Kellner H."/>
        </authorList>
    </citation>
    <scope>NUCLEOTIDE SEQUENCE [LARGE SCALE GENOMIC DNA]</scope>
    <source>
        <strain evidence="3 4">DSM 105465</strain>
    </source>
</reference>
<sequence length="404" mass="45319">MSSSDFEEFDAQIIETHARAPETSNINLSSGEKGIPFPVPAPEPKHQRFYFEGGEATFLVQGTLYRIPHYFLLRDSPYFQKLLNDSAKSVGSASPIPLDNVDCAEFDAILSILYPTDFHECELKTAEAWTAVLRLSTEWSFASVRKLAISRLQPFASAVDKVVLGHKYGVEAWIRPGRVALCNRPEPLTWEEGLRLGFGDIMLITTVRERLRMRPKSDPQASEIEVMIEDYFKKEGKVGSAKKVDDEVVAGKRAYEEAVQRKKAFEEAAARRVVEEAAAKKRADDEAAAKKNERDEAAAKKRADDEAEAKRQAEENSLKMAEEEARQKDEKEAAFKKWEEEYDRRVAEEAAAKKAQAAEKRKVDETASRAASKPLDKSAHGLFGRSLRPAQTPIRVANGPQKIF</sequence>
<dbReference type="InterPro" id="IPR011333">
    <property type="entry name" value="SKP1/BTB/POZ_sf"/>
</dbReference>
<keyword evidence="4" id="KW-1185">Reference proteome</keyword>
<evidence type="ECO:0000259" key="2">
    <source>
        <dbReference type="PROSITE" id="PS50097"/>
    </source>
</evidence>
<organism evidence="3 4">
    <name type="scientific">Dentipellis fragilis</name>
    <dbReference type="NCBI Taxonomy" id="205917"/>
    <lineage>
        <taxon>Eukaryota</taxon>
        <taxon>Fungi</taxon>
        <taxon>Dikarya</taxon>
        <taxon>Basidiomycota</taxon>
        <taxon>Agaricomycotina</taxon>
        <taxon>Agaricomycetes</taxon>
        <taxon>Russulales</taxon>
        <taxon>Hericiaceae</taxon>
        <taxon>Dentipellis</taxon>
    </lineage>
</organism>
<dbReference type="STRING" id="205917.A0A4Y9YQC0"/>
<proteinExistence type="predicted"/>
<feature type="region of interest" description="Disordered" evidence="1">
    <location>
        <begin position="345"/>
        <end position="404"/>
    </location>
</feature>
<dbReference type="Proteomes" id="UP000298327">
    <property type="component" value="Unassembled WGS sequence"/>
</dbReference>
<evidence type="ECO:0000256" key="1">
    <source>
        <dbReference type="SAM" id="MobiDB-lite"/>
    </source>
</evidence>
<feature type="domain" description="BTB" evidence="2">
    <location>
        <begin position="54"/>
        <end position="122"/>
    </location>
</feature>
<protein>
    <recommendedName>
        <fullName evidence="2">BTB domain-containing protein</fullName>
    </recommendedName>
</protein>
<accession>A0A4Y9YQC0</accession>